<dbReference type="InterPro" id="IPR013107">
    <property type="entry name" value="Acyl-CoA_DH_C"/>
</dbReference>
<dbReference type="SUPFAM" id="SSF47203">
    <property type="entry name" value="Acyl-CoA dehydrogenase C-terminal domain-like"/>
    <property type="match status" value="1"/>
</dbReference>
<dbReference type="Gene3D" id="1.10.540.10">
    <property type="entry name" value="Acyl-CoA dehydrogenase/oxidase, N-terminal domain"/>
    <property type="match status" value="1"/>
</dbReference>
<dbReference type="Pfam" id="PF02771">
    <property type="entry name" value="Acyl-CoA_dh_N"/>
    <property type="match status" value="1"/>
</dbReference>
<dbReference type="AlphaFoldDB" id="A0A484PQF3"/>
<dbReference type="InterPro" id="IPR036250">
    <property type="entry name" value="AcylCo_DH-like_C"/>
</dbReference>
<proteinExistence type="predicted"/>
<name>A0A484PQF3_9ZZZZ</name>
<keyword evidence="1" id="KW-0560">Oxidoreductase</keyword>
<evidence type="ECO:0000256" key="1">
    <source>
        <dbReference type="ARBA" id="ARBA00023002"/>
    </source>
</evidence>
<evidence type="ECO:0000259" key="2">
    <source>
        <dbReference type="Pfam" id="PF02771"/>
    </source>
</evidence>
<dbReference type="InterPro" id="IPR046373">
    <property type="entry name" value="Acyl-CoA_Oxase/DH_mid-dom_sf"/>
</dbReference>
<dbReference type="GO" id="GO:0008470">
    <property type="term" value="F:3-methylbutanoyl-CoA dehydrogenase activity"/>
    <property type="evidence" value="ECO:0007669"/>
    <property type="project" value="TreeGrafter"/>
</dbReference>
<dbReference type="PANTHER" id="PTHR43884">
    <property type="entry name" value="ACYL-COA DEHYDROGENASE"/>
    <property type="match status" value="1"/>
</dbReference>
<protein>
    <submittedName>
        <fullName evidence="4">Acyl-CoA dehydrogenase probable dibenzothiophene desulfurization enzyme</fullName>
    </submittedName>
</protein>
<dbReference type="Gene3D" id="1.20.140.10">
    <property type="entry name" value="Butyryl-CoA Dehydrogenase, subunit A, domain 3"/>
    <property type="match status" value="1"/>
</dbReference>
<organism evidence="4">
    <name type="scientific">plant metagenome</name>
    <dbReference type="NCBI Taxonomy" id="1297885"/>
    <lineage>
        <taxon>unclassified sequences</taxon>
        <taxon>metagenomes</taxon>
        <taxon>organismal metagenomes</taxon>
    </lineage>
</organism>
<reference evidence="4" key="1">
    <citation type="submission" date="2019-03" db="EMBL/GenBank/DDBJ databases">
        <authorList>
            <person name="Danneels B."/>
        </authorList>
    </citation>
    <scope>NUCLEOTIDE SEQUENCE</scope>
</reference>
<dbReference type="PIRSF" id="PIRSF016578">
    <property type="entry name" value="HsaA"/>
    <property type="match status" value="1"/>
</dbReference>
<dbReference type="NCBIfam" id="TIGR04022">
    <property type="entry name" value="sulfur_SfnB"/>
    <property type="match status" value="1"/>
</dbReference>
<evidence type="ECO:0000313" key="4">
    <source>
        <dbReference type="EMBL" id="VFR28113.1"/>
    </source>
</evidence>
<feature type="domain" description="Acyl-CoA dehydrogenase C-terminal" evidence="3">
    <location>
        <begin position="251"/>
        <end position="385"/>
    </location>
</feature>
<dbReference type="InterPro" id="IPR009100">
    <property type="entry name" value="AcylCoA_DH/oxidase_NM_dom_sf"/>
</dbReference>
<dbReference type="Pfam" id="PF08028">
    <property type="entry name" value="Acyl-CoA_dh_2"/>
    <property type="match status" value="1"/>
</dbReference>
<dbReference type="InterPro" id="IPR023922">
    <property type="entry name" value="S04_starv_induced_SfnB"/>
</dbReference>
<dbReference type="Gene3D" id="2.40.110.10">
    <property type="entry name" value="Butyryl-CoA Dehydrogenase, subunit A, domain 2"/>
    <property type="match status" value="1"/>
</dbReference>
<gene>
    <name evidence="4" type="ORF">AMP9_1268</name>
</gene>
<dbReference type="InterPro" id="IPR013786">
    <property type="entry name" value="AcylCoA_DH/ox_N"/>
</dbReference>
<feature type="domain" description="Acyl-CoA dehydrogenase/oxidase N-terminal" evidence="2">
    <location>
        <begin position="30"/>
        <end position="131"/>
    </location>
</feature>
<dbReference type="GO" id="GO:0050660">
    <property type="term" value="F:flavin adenine dinucleotide binding"/>
    <property type="evidence" value="ECO:0007669"/>
    <property type="project" value="InterPro"/>
</dbReference>
<evidence type="ECO:0000259" key="3">
    <source>
        <dbReference type="Pfam" id="PF08028"/>
    </source>
</evidence>
<dbReference type="PANTHER" id="PTHR43884:SF12">
    <property type="entry name" value="ISOVALERYL-COA DEHYDROGENASE, MITOCHONDRIAL-RELATED"/>
    <property type="match status" value="1"/>
</dbReference>
<dbReference type="EMBL" id="CAADHY010000024">
    <property type="protein sequence ID" value="VFR28113.1"/>
    <property type="molecule type" value="Genomic_DNA"/>
</dbReference>
<dbReference type="InterPro" id="IPR037069">
    <property type="entry name" value="AcylCoA_DH/ox_N_sf"/>
</dbReference>
<dbReference type="SUPFAM" id="SSF56645">
    <property type="entry name" value="Acyl-CoA dehydrogenase NM domain-like"/>
    <property type="match status" value="1"/>
</dbReference>
<sequence length="410" mass="44423">MSAPQAAARQAAWPAPGQVARIASDAHALEVAASLAEAFAPGASERDRLRRLPWDEMERWSASGLGGMTVPREYGGAQVTSLTVAEVFRRLSEADPSLGQIPQNHFGFLWRIREIGTPAQQRGVFQEALDGRRFGNAGPERKTRNMLHISTRLRREEGGLRLHGHRYYSTGALFAHWIPTRATDDEGGLVHVWVRRDAPGLTVIDDWDAFGQRTTASGSVVFDGTPVEPGHVIAALGGTGRASLLGPYAQLMQAAIDQGIAQAALADAKAFVRERARPWMDAGVANAADDPYVIQEVGRLQIDVQAANEVLREAAQTLDELASREPTAASSSQASVAVAAAKVLTTEAALRASEKLFELSGASSTRASHNLDRHWRNARTHTLHDPVRWKLHLLGNDLLNGALAPQHPWN</sequence>
<accession>A0A484PQF3</accession>
<dbReference type="GO" id="GO:0006552">
    <property type="term" value="P:L-leucine catabolic process"/>
    <property type="evidence" value="ECO:0007669"/>
    <property type="project" value="TreeGrafter"/>
</dbReference>